<feature type="domain" description="HTH cro/C1-type" evidence="1">
    <location>
        <begin position="23"/>
        <end position="78"/>
    </location>
</feature>
<dbReference type="InterPro" id="IPR010982">
    <property type="entry name" value="Lambda_DNA-bd_dom_sf"/>
</dbReference>
<dbReference type="PROSITE" id="PS50943">
    <property type="entry name" value="HTH_CROC1"/>
    <property type="match status" value="1"/>
</dbReference>
<dbReference type="Proteomes" id="UP000679725">
    <property type="component" value="Unassembled WGS sequence"/>
</dbReference>
<evidence type="ECO:0000313" key="2">
    <source>
        <dbReference type="EMBL" id="CAG5074538.1"/>
    </source>
</evidence>
<comment type="caution">
    <text evidence="2">The sequence shown here is derived from an EMBL/GenBank/DDBJ whole genome shotgun (WGS) entry which is preliminary data.</text>
</comment>
<dbReference type="EMBL" id="CAJRAU010000011">
    <property type="protein sequence ID" value="CAG5074538.1"/>
    <property type="molecule type" value="Genomic_DNA"/>
</dbReference>
<gene>
    <name evidence="2" type="ORF">DYBT9623_05225</name>
</gene>
<evidence type="ECO:0000259" key="1">
    <source>
        <dbReference type="PROSITE" id="PS50943"/>
    </source>
</evidence>
<keyword evidence="3" id="KW-1185">Reference proteome</keyword>
<proteinExistence type="predicted"/>
<dbReference type="RefSeq" id="WP_215236456.1">
    <property type="nucleotide sequence ID" value="NZ_CAJRAU010000011.1"/>
</dbReference>
<accession>A0ABM8UY48</accession>
<sequence length="81" mass="9605">MESQKLNKHYRDDERLHKIGDKIRFYRTVKGLTQAELAQECGDKDWSQISRMERGLVNFTVSYLFLLAKILDVPVEKFLED</sequence>
<protein>
    <recommendedName>
        <fullName evidence="1">HTH cro/C1-type domain-containing protein</fullName>
    </recommendedName>
</protein>
<dbReference type="InterPro" id="IPR001387">
    <property type="entry name" value="Cro/C1-type_HTH"/>
</dbReference>
<reference evidence="2 3" key="1">
    <citation type="submission" date="2021-04" db="EMBL/GenBank/DDBJ databases">
        <authorList>
            <person name="Rodrigo-Torres L."/>
            <person name="Arahal R. D."/>
            <person name="Lucena T."/>
        </authorList>
    </citation>
    <scope>NUCLEOTIDE SEQUENCE [LARGE SCALE GENOMIC DNA]</scope>
    <source>
        <strain evidence="2 3">CECT 9623</strain>
    </source>
</reference>
<evidence type="ECO:0000313" key="3">
    <source>
        <dbReference type="Proteomes" id="UP000679725"/>
    </source>
</evidence>
<dbReference type="SMART" id="SM00530">
    <property type="entry name" value="HTH_XRE"/>
    <property type="match status" value="1"/>
</dbReference>
<dbReference type="Pfam" id="PF01381">
    <property type="entry name" value="HTH_3"/>
    <property type="match status" value="1"/>
</dbReference>
<dbReference type="Gene3D" id="1.10.260.40">
    <property type="entry name" value="lambda repressor-like DNA-binding domains"/>
    <property type="match status" value="1"/>
</dbReference>
<dbReference type="SUPFAM" id="SSF47413">
    <property type="entry name" value="lambda repressor-like DNA-binding domains"/>
    <property type="match status" value="1"/>
</dbReference>
<dbReference type="CDD" id="cd00093">
    <property type="entry name" value="HTH_XRE"/>
    <property type="match status" value="1"/>
</dbReference>
<organism evidence="2 3">
    <name type="scientific">Dyadobacter linearis</name>
    <dbReference type="NCBI Taxonomy" id="2823330"/>
    <lineage>
        <taxon>Bacteria</taxon>
        <taxon>Pseudomonadati</taxon>
        <taxon>Bacteroidota</taxon>
        <taxon>Cytophagia</taxon>
        <taxon>Cytophagales</taxon>
        <taxon>Spirosomataceae</taxon>
        <taxon>Dyadobacter</taxon>
    </lineage>
</organism>
<name>A0ABM8UY48_9BACT</name>